<accession>A0AAN8Q1S1</accession>
<proteinExistence type="predicted"/>
<dbReference type="AlphaFoldDB" id="A0AAN8Q1S1"/>
<dbReference type="Proteomes" id="UP001347796">
    <property type="component" value="Unassembled WGS sequence"/>
</dbReference>
<dbReference type="EMBL" id="JAZGQO010000001">
    <property type="protein sequence ID" value="KAK6195146.1"/>
    <property type="molecule type" value="Genomic_DNA"/>
</dbReference>
<organism evidence="1 2">
    <name type="scientific">Patella caerulea</name>
    <name type="common">Rayed Mediterranean limpet</name>
    <dbReference type="NCBI Taxonomy" id="87958"/>
    <lineage>
        <taxon>Eukaryota</taxon>
        <taxon>Metazoa</taxon>
        <taxon>Spiralia</taxon>
        <taxon>Lophotrochozoa</taxon>
        <taxon>Mollusca</taxon>
        <taxon>Gastropoda</taxon>
        <taxon>Patellogastropoda</taxon>
        <taxon>Patelloidea</taxon>
        <taxon>Patellidae</taxon>
        <taxon>Patella</taxon>
    </lineage>
</organism>
<keyword evidence="2" id="KW-1185">Reference proteome</keyword>
<reference evidence="1 2" key="1">
    <citation type="submission" date="2024-01" db="EMBL/GenBank/DDBJ databases">
        <title>The genome of the rayed Mediterranean limpet Patella caerulea (Linnaeus, 1758).</title>
        <authorList>
            <person name="Anh-Thu Weber A."/>
            <person name="Halstead-Nussloch G."/>
        </authorList>
    </citation>
    <scope>NUCLEOTIDE SEQUENCE [LARGE SCALE GENOMIC DNA]</scope>
    <source>
        <strain evidence="1">AATW-2023a</strain>
        <tissue evidence="1">Whole specimen</tissue>
    </source>
</reference>
<name>A0AAN8Q1S1_PATCE</name>
<evidence type="ECO:0000313" key="2">
    <source>
        <dbReference type="Proteomes" id="UP001347796"/>
    </source>
</evidence>
<sequence length="169" mass="18958">MYGGRHVPANPIGGAALIQPITVMTAPVGNGTDHVLTEIPQYPLNYAFIEVCGLKVRLQDGDPSDYFHMVVTQAFIDTLVTETKCYAAAEINKLHHLRRQSRLKDWKDTEMKQFIALFLKNKRHKFVMKLYKLCEPCGLLAKNTATECRYGDSLGQSAQIVIGILGYRS</sequence>
<gene>
    <name evidence="1" type="ORF">SNE40_000630</name>
</gene>
<protein>
    <submittedName>
        <fullName evidence="1">Uncharacterized protein</fullName>
    </submittedName>
</protein>
<comment type="caution">
    <text evidence="1">The sequence shown here is derived from an EMBL/GenBank/DDBJ whole genome shotgun (WGS) entry which is preliminary data.</text>
</comment>
<evidence type="ECO:0000313" key="1">
    <source>
        <dbReference type="EMBL" id="KAK6195146.1"/>
    </source>
</evidence>